<keyword evidence="3" id="KW-1185">Reference proteome</keyword>
<dbReference type="Pfam" id="PF00646">
    <property type="entry name" value="F-box"/>
    <property type="match status" value="1"/>
</dbReference>
<evidence type="ECO:0000313" key="2">
    <source>
        <dbReference type="EMBL" id="KAF2498223.1"/>
    </source>
</evidence>
<dbReference type="OrthoDB" id="5410873at2759"/>
<dbReference type="PROSITE" id="PS50181">
    <property type="entry name" value="FBOX"/>
    <property type="match status" value="1"/>
</dbReference>
<accession>A0A6A6R371</accession>
<feature type="domain" description="F-box" evidence="1">
    <location>
        <begin position="16"/>
        <end position="64"/>
    </location>
</feature>
<sequence>MPSSQHAYNTAKASMACPLFDLPDELQMMIVHELSDDDNDALINLSSTCRRYRSLLAPTVFRTITLKNTVTSATSVLAVSKSQHAQLVSRLTFVGTLAELDFAVDHDEYRNCTIKNVAKMVLDDDHLKKIIPRQLYEVLGNLTLFPNLHTLTVGFELGHWPGDPWTDIIDLLDGLCAYSDKGFDNNADDKKYTRHGQSDPDSIAFCRGYIRFCENLSEYFFDHLEYAETLNIIAPESGRLGHKDGGPLTLNTSHLPHLKFLYLEQIFITGELGTFLLARTDSLEELQFQDCYGTVTNRYSKNTTGLCAWHRIFDRISDSRPKRLERLEIRPWQATSFQHITRNGPTRPVLSLVENRSLAHETLESDPERAVFPYGNFRFGLFRNSFYVCDDSATTEFLNGDDQEAYDRLKVILEANKANCTAGRG</sequence>
<dbReference type="Proteomes" id="UP000799750">
    <property type="component" value="Unassembled WGS sequence"/>
</dbReference>
<protein>
    <recommendedName>
        <fullName evidence="1">F-box domain-containing protein</fullName>
    </recommendedName>
</protein>
<gene>
    <name evidence="2" type="ORF">BU16DRAFT_604258</name>
</gene>
<proteinExistence type="predicted"/>
<evidence type="ECO:0000259" key="1">
    <source>
        <dbReference type="PROSITE" id="PS50181"/>
    </source>
</evidence>
<organism evidence="2 3">
    <name type="scientific">Lophium mytilinum</name>
    <dbReference type="NCBI Taxonomy" id="390894"/>
    <lineage>
        <taxon>Eukaryota</taxon>
        <taxon>Fungi</taxon>
        <taxon>Dikarya</taxon>
        <taxon>Ascomycota</taxon>
        <taxon>Pezizomycotina</taxon>
        <taxon>Dothideomycetes</taxon>
        <taxon>Pleosporomycetidae</taxon>
        <taxon>Mytilinidiales</taxon>
        <taxon>Mytilinidiaceae</taxon>
        <taxon>Lophium</taxon>
    </lineage>
</organism>
<evidence type="ECO:0000313" key="3">
    <source>
        <dbReference type="Proteomes" id="UP000799750"/>
    </source>
</evidence>
<dbReference type="EMBL" id="MU004185">
    <property type="protein sequence ID" value="KAF2498223.1"/>
    <property type="molecule type" value="Genomic_DNA"/>
</dbReference>
<name>A0A6A6R371_9PEZI</name>
<dbReference type="InterPro" id="IPR001810">
    <property type="entry name" value="F-box_dom"/>
</dbReference>
<reference evidence="2" key="1">
    <citation type="journal article" date="2020" name="Stud. Mycol.">
        <title>101 Dothideomycetes genomes: a test case for predicting lifestyles and emergence of pathogens.</title>
        <authorList>
            <person name="Haridas S."/>
            <person name="Albert R."/>
            <person name="Binder M."/>
            <person name="Bloem J."/>
            <person name="Labutti K."/>
            <person name="Salamov A."/>
            <person name="Andreopoulos B."/>
            <person name="Baker S."/>
            <person name="Barry K."/>
            <person name="Bills G."/>
            <person name="Bluhm B."/>
            <person name="Cannon C."/>
            <person name="Castanera R."/>
            <person name="Culley D."/>
            <person name="Daum C."/>
            <person name="Ezra D."/>
            <person name="Gonzalez J."/>
            <person name="Henrissat B."/>
            <person name="Kuo A."/>
            <person name="Liang C."/>
            <person name="Lipzen A."/>
            <person name="Lutzoni F."/>
            <person name="Magnuson J."/>
            <person name="Mondo S."/>
            <person name="Nolan M."/>
            <person name="Ohm R."/>
            <person name="Pangilinan J."/>
            <person name="Park H.-J."/>
            <person name="Ramirez L."/>
            <person name="Alfaro M."/>
            <person name="Sun H."/>
            <person name="Tritt A."/>
            <person name="Yoshinaga Y."/>
            <person name="Zwiers L.-H."/>
            <person name="Turgeon B."/>
            <person name="Goodwin S."/>
            <person name="Spatafora J."/>
            <person name="Crous P."/>
            <person name="Grigoriev I."/>
        </authorList>
    </citation>
    <scope>NUCLEOTIDE SEQUENCE</scope>
    <source>
        <strain evidence="2">CBS 269.34</strain>
    </source>
</reference>
<dbReference type="AlphaFoldDB" id="A0A6A6R371"/>